<organism evidence="2 3">
    <name type="scientific">Bythopirellula goksoeyrii</name>
    <dbReference type="NCBI Taxonomy" id="1400387"/>
    <lineage>
        <taxon>Bacteria</taxon>
        <taxon>Pseudomonadati</taxon>
        <taxon>Planctomycetota</taxon>
        <taxon>Planctomycetia</taxon>
        <taxon>Pirellulales</taxon>
        <taxon>Lacipirellulaceae</taxon>
        <taxon>Bythopirellula</taxon>
    </lineage>
</organism>
<proteinExistence type="predicted"/>
<dbReference type="Proteomes" id="UP000323917">
    <property type="component" value="Chromosome"/>
</dbReference>
<feature type="compositionally biased region" description="Basic and acidic residues" evidence="1">
    <location>
        <begin position="20"/>
        <end position="29"/>
    </location>
</feature>
<sequence>MLPIVPYLNSLSPVVKGITKAHEKTESRPETTLGEGDQ</sequence>
<dbReference type="EMBL" id="CP042913">
    <property type="protein sequence ID" value="QEG36492.1"/>
    <property type="molecule type" value="Genomic_DNA"/>
</dbReference>
<feature type="region of interest" description="Disordered" evidence="1">
    <location>
        <begin position="19"/>
        <end position="38"/>
    </location>
</feature>
<dbReference type="KEGG" id="bgok:Pr1d_38060"/>
<dbReference type="AlphaFoldDB" id="A0A5B9QFZ5"/>
<evidence type="ECO:0000313" key="2">
    <source>
        <dbReference type="EMBL" id="QEG36492.1"/>
    </source>
</evidence>
<reference evidence="2 3" key="1">
    <citation type="submission" date="2019-08" db="EMBL/GenBank/DDBJ databases">
        <title>Deep-cultivation of Planctomycetes and their phenomic and genomic characterization uncovers novel biology.</title>
        <authorList>
            <person name="Wiegand S."/>
            <person name="Jogler M."/>
            <person name="Boedeker C."/>
            <person name="Pinto D."/>
            <person name="Vollmers J."/>
            <person name="Rivas-Marin E."/>
            <person name="Kohn T."/>
            <person name="Peeters S.H."/>
            <person name="Heuer A."/>
            <person name="Rast P."/>
            <person name="Oberbeckmann S."/>
            <person name="Bunk B."/>
            <person name="Jeske O."/>
            <person name="Meyerdierks A."/>
            <person name="Storesund J.E."/>
            <person name="Kallscheuer N."/>
            <person name="Luecker S."/>
            <person name="Lage O.M."/>
            <person name="Pohl T."/>
            <person name="Merkel B.J."/>
            <person name="Hornburger P."/>
            <person name="Mueller R.-W."/>
            <person name="Bruemmer F."/>
            <person name="Labrenz M."/>
            <person name="Spormann A.M."/>
            <person name="Op den Camp H."/>
            <person name="Overmann J."/>
            <person name="Amann R."/>
            <person name="Jetten M.S.M."/>
            <person name="Mascher T."/>
            <person name="Medema M.H."/>
            <person name="Devos D.P."/>
            <person name="Kaster A.-K."/>
            <person name="Ovreas L."/>
            <person name="Rohde M."/>
            <person name="Galperin M.Y."/>
            <person name="Jogler C."/>
        </authorList>
    </citation>
    <scope>NUCLEOTIDE SEQUENCE [LARGE SCALE GENOMIC DNA]</scope>
    <source>
        <strain evidence="2 3">Pr1d</strain>
    </source>
</reference>
<protein>
    <submittedName>
        <fullName evidence="2">Uncharacterized protein</fullName>
    </submittedName>
</protein>
<accession>A0A5B9QFZ5</accession>
<keyword evidence="3" id="KW-1185">Reference proteome</keyword>
<gene>
    <name evidence="2" type="ORF">Pr1d_38060</name>
</gene>
<evidence type="ECO:0000256" key="1">
    <source>
        <dbReference type="SAM" id="MobiDB-lite"/>
    </source>
</evidence>
<name>A0A5B9QFZ5_9BACT</name>
<evidence type="ECO:0000313" key="3">
    <source>
        <dbReference type="Proteomes" id="UP000323917"/>
    </source>
</evidence>